<dbReference type="InterPro" id="IPR011707">
    <property type="entry name" value="Cu-oxidase-like_N"/>
</dbReference>
<dbReference type="GO" id="GO:0048046">
    <property type="term" value="C:apoplast"/>
    <property type="evidence" value="ECO:0007669"/>
    <property type="project" value="UniProtKB-SubCell"/>
</dbReference>
<dbReference type="InterPro" id="IPR034289">
    <property type="entry name" value="CuRO_3_LCC"/>
</dbReference>
<evidence type="ECO:0000259" key="17">
    <source>
        <dbReference type="Pfam" id="PF07732"/>
    </source>
</evidence>
<evidence type="ECO:0000256" key="4">
    <source>
        <dbReference type="ARBA" id="ARBA00012297"/>
    </source>
</evidence>
<dbReference type="PROSITE" id="PS00079">
    <property type="entry name" value="MULTICOPPER_OXIDASE1"/>
    <property type="match status" value="1"/>
</dbReference>
<evidence type="ECO:0000256" key="10">
    <source>
        <dbReference type="ARBA" id="ARBA00023008"/>
    </source>
</evidence>
<keyword evidence="12 13" id="KW-0439">Lignin degradation</keyword>
<dbReference type="GO" id="GO:0005507">
    <property type="term" value="F:copper ion binding"/>
    <property type="evidence" value="ECO:0007669"/>
    <property type="project" value="InterPro"/>
</dbReference>
<evidence type="ECO:0000256" key="11">
    <source>
        <dbReference type="ARBA" id="ARBA00023180"/>
    </source>
</evidence>
<evidence type="ECO:0000256" key="9">
    <source>
        <dbReference type="ARBA" id="ARBA00023002"/>
    </source>
</evidence>
<dbReference type="GO" id="GO:0046274">
    <property type="term" value="P:lignin catabolic process"/>
    <property type="evidence" value="ECO:0007669"/>
    <property type="project" value="UniProtKB-KW"/>
</dbReference>
<dbReference type="InterPro" id="IPR008906">
    <property type="entry name" value="HATC_C_dom"/>
</dbReference>
<organism evidence="18 19">
    <name type="scientific">Morus notabilis</name>
    <dbReference type="NCBI Taxonomy" id="981085"/>
    <lineage>
        <taxon>Eukaryota</taxon>
        <taxon>Viridiplantae</taxon>
        <taxon>Streptophyta</taxon>
        <taxon>Embryophyta</taxon>
        <taxon>Tracheophyta</taxon>
        <taxon>Spermatophyta</taxon>
        <taxon>Magnoliopsida</taxon>
        <taxon>eudicotyledons</taxon>
        <taxon>Gunneridae</taxon>
        <taxon>Pentapetalae</taxon>
        <taxon>rosids</taxon>
        <taxon>fabids</taxon>
        <taxon>Rosales</taxon>
        <taxon>Moraceae</taxon>
        <taxon>Moreae</taxon>
        <taxon>Morus</taxon>
    </lineage>
</organism>
<evidence type="ECO:0000256" key="8">
    <source>
        <dbReference type="ARBA" id="ARBA00022737"/>
    </source>
</evidence>
<name>W9RKZ8_9ROSA</name>
<dbReference type="AlphaFoldDB" id="W9RKZ8"/>
<comment type="cofactor">
    <cofactor evidence="13">
        <name>Cu cation</name>
        <dbReference type="ChEBI" id="CHEBI:23378"/>
    </cofactor>
    <text evidence="13">Binds 4 Cu cations per monomer.</text>
</comment>
<evidence type="ECO:0000313" key="18">
    <source>
        <dbReference type="EMBL" id="EXB57744.1"/>
    </source>
</evidence>
<comment type="similarity">
    <text evidence="3 13">Belongs to the multicopper oxidase family.</text>
</comment>
<protein>
    <recommendedName>
        <fullName evidence="4 13">Laccase</fullName>
        <ecNumber evidence="4 13">1.10.3.2</ecNumber>
    </recommendedName>
    <alternativeName>
        <fullName evidence="13">Benzenediol:oxygen oxidoreductase</fullName>
    </alternativeName>
    <alternativeName>
        <fullName evidence="13">Diphenol oxidase</fullName>
    </alternativeName>
    <alternativeName>
        <fullName evidence="13">Urishiol oxidase</fullName>
    </alternativeName>
</protein>
<dbReference type="CDD" id="cd13897">
    <property type="entry name" value="CuRO_3_LCC_plant"/>
    <property type="match status" value="1"/>
</dbReference>
<dbReference type="Pfam" id="PF07732">
    <property type="entry name" value="Cu-oxidase_3"/>
    <property type="match status" value="1"/>
</dbReference>
<keyword evidence="11" id="KW-0325">Glycoprotein</keyword>
<dbReference type="InterPro" id="IPR033138">
    <property type="entry name" value="Cu_oxidase_CS"/>
</dbReference>
<dbReference type="PANTHER" id="PTHR11709:SF443">
    <property type="entry name" value="LACCASE-15"/>
    <property type="match status" value="1"/>
</dbReference>
<keyword evidence="5 13" id="KW-0052">Apoplast</keyword>
<keyword evidence="19" id="KW-1185">Reference proteome</keyword>
<proteinExistence type="inferred from homology"/>
<dbReference type="SUPFAM" id="SSF53098">
    <property type="entry name" value="Ribonuclease H-like"/>
    <property type="match status" value="1"/>
</dbReference>
<dbReference type="InterPro" id="IPR034288">
    <property type="entry name" value="CuRO_1_LCC"/>
</dbReference>
<dbReference type="PROSITE" id="PS00080">
    <property type="entry name" value="MULTICOPPER_OXIDASE2"/>
    <property type="match status" value="1"/>
</dbReference>
<dbReference type="InterPro" id="IPR045087">
    <property type="entry name" value="Cu-oxidase_fam"/>
</dbReference>
<evidence type="ECO:0000259" key="16">
    <source>
        <dbReference type="Pfam" id="PF07731"/>
    </source>
</evidence>
<dbReference type="SUPFAM" id="SSF49503">
    <property type="entry name" value="Cupredoxins"/>
    <property type="match status" value="3"/>
</dbReference>
<evidence type="ECO:0000256" key="3">
    <source>
        <dbReference type="ARBA" id="ARBA00010609"/>
    </source>
</evidence>
<keyword evidence="7 13" id="KW-0479">Metal-binding</keyword>
<evidence type="ECO:0000256" key="12">
    <source>
        <dbReference type="ARBA" id="ARBA00023185"/>
    </source>
</evidence>
<comment type="catalytic activity">
    <reaction evidence="1 13">
        <text>4 hydroquinone + O2 = 4 benzosemiquinone + 2 H2O</text>
        <dbReference type="Rhea" id="RHEA:11276"/>
        <dbReference type="ChEBI" id="CHEBI:15377"/>
        <dbReference type="ChEBI" id="CHEBI:15379"/>
        <dbReference type="ChEBI" id="CHEBI:17594"/>
        <dbReference type="ChEBI" id="CHEBI:17977"/>
        <dbReference type="EC" id="1.10.3.2"/>
    </reaction>
</comment>
<evidence type="ECO:0000259" key="15">
    <source>
        <dbReference type="Pfam" id="PF05699"/>
    </source>
</evidence>
<dbReference type="NCBIfam" id="TIGR03389">
    <property type="entry name" value="laccase"/>
    <property type="match status" value="1"/>
</dbReference>
<dbReference type="Pfam" id="PF07731">
    <property type="entry name" value="Cu-oxidase_2"/>
    <property type="match status" value="1"/>
</dbReference>
<dbReference type="EMBL" id="KE344350">
    <property type="protein sequence ID" value="EXB57744.1"/>
    <property type="molecule type" value="Genomic_DNA"/>
</dbReference>
<dbReference type="eggNOG" id="KOG1263">
    <property type="taxonomic scope" value="Eukaryota"/>
</dbReference>
<sequence length="596" mass="66655">MDIFSIPVSTISSEQAFSTTGRILEERRNALQRDIVEALVCIKDWDRADQRLQDTISPIKEAPYTRLCSTKNILTVNGMFPGPTLRAYQGDTVFVEVHNQGTQNITIHWHGVLQPRNPWTDGPEYITQCPIQPGGKFNQKIIFSTEIGTLWWHAHSDWTRATVHGALNVYPKKGTNYPFPKPHKEVPIILGEWWKKDVAEVLDAFLETGGRPSPSDALTINGQPGDLCPCSKSDTLLVEQNKTYLLRIVGATVNSIVHFSVANHNLTVVGWDGRYTKPLTTEYITISSGQTMDVLLTTNQNSSSHYYMAARVYSSGLGVLYVNTTTTVRLQYKGNDAVPSQRSTPPILPYFPAFSDTKYAFNFITKLRGLVDKDHPIKVPQNVTTRIFSTLSINAFPCTKNTTCEGPNGTSLAASMNNISFVKPSTSILEAYYNGINGVFQTDFPEKPPLAFDFTYDLSPLALQLSSRGTKLNVVDYGSTVEVVFQATSVVTALDHPIHLHGYSFYVLGYGFGNFNETRDKLTYNLVDPPFVETVVVPKNGWATIRFTADNPGVWFMHCHFDRHLVWGMETVFIVKNGKNGPKEKMLPRPSYMPQC</sequence>
<dbReference type="STRING" id="981085.W9RKZ8"/>
<dbReference type="CDD" id="cd13875">
    <property type="entry name" value="CuRO_2_LCC_plant"/>
    <property type="match status" value="1"/>
</dbReference>
<dbReference type="GO" id="GO:0046983">
    <property type="term" value="F:protein dimerization activity"/>
    <property type="evidence" value="ECO:0007669"/>
    <property type="project" value="InterPro"/>
</dbReference>
<evidence type="ECO:0000256" key="7">
    <source>
        <dbReference type="ARBA" id="ARBA00022723"/>
    </source>
</evidence>
<feature type="domain" description="Plastocyanin-like" evidence="16">
    <location>
        <begin position="446"/>
        <end position="578"/>
    </location>
</feature>
<gene>
    <name evidence="18" type="ORF">L484_006857</name>
</gene>
<dbReference type="InterPro" id="IPR008972">
    <property type="entry name" value="Cupredoxin"/>
</dbReference>
<comment type="function">
    <text evidence="13">Lignin degradation and detoxification of lignin-derived products.</text>
</comment>
<dbReference type="InterPro" id="IPR017761">
    <property type="entry name" value="Laccase"/>
</dbReference>
<dbReference type="Gene3D" id="2.60.40.420">
    <property type="entry name" value="Cupredoxins - blue copper proteins"/>
    <property type="match status" value="3"/>
</dbReference>
<comment type="subcellular location">
    <subcellularLocation>
        <location evidence="2 13">Secreted</location>
        <location evidence="2 13">Extracellular space</location>
        <location evidence="2 13">Apoplast</location>
    </subcellularLocation>
</comment>
<evidence type="ECO:0000256" key="5">
    <source>
        <dbReference type="ARBA" id="ARBA00022523"/>
    </source>
</evidence>
<dbReference type="GO" id="GO:0052716">
    <property type="term" value="F:hydroquinone:oxygen oxidoreductase activity"/>
    <property type="evidence" value="ECO:0007669"/>
    <property type="project" value="UniProtKB-EC"/>
</dbReference>
<dbReference type="InterPro" id="IPR012337">
    <property type="entry name" value="RNaseH-like_sf"/>
</dbReference>
<dbReference type="Pfam" id="PF00394">
    <property type="entry name" value="Cu-oxidase"/>
    <property type="match status" value="1"/>
</dbReference>
<evidence type="ECO:0000256" key="13">
    <source>
        <dbReference type="RuleBase" id="RU361119"/>
    </source>
</evidence>
<keyword evidence="10 13" id="KW-0186">Copper</keyword>
<keyword evidence="9 13" id="KW-0560">Oxidoreductase</keyword>
<feature type="domain" description="HAT C-terminal dimerisation" evidence="15">
    <location>
        <begin position="2"/>
        <end position="45"/>
    </location>
</feature>
<dbReference type="Proteomes" id="UP000030645">
    <property type="component" value="Unassembled WGS sequence"/>
</dbReference>
<dbReference type="InterPro" id="IPR034285">
    <property type="entry name" value="CuRO_2_LCC"/>
</dbReference>
<reference evidence="19" key="1">
    <citation type="submission" date="2013-01" db="EMBL/GenBank/DDBJ databases">
        <title>Draft Genome Sequence of a Mulberry Tree, Morus notabilis C.K. Schneid.</title>
        <authorList>
            <person name="He N."/>
            <person name="Zhao S."/>
        </authorList>
    </citation>
    <scope>NUCLEOTIDE SEQUENCE</scope>
</reference>
<evidence type="ECO:0000256" key="2">
    <source>
        <dbReference type="ARBA" id="ARBA00004271"/>
    </source>
</evidence>
<feature type="domain" description="Plastocyanin-like" evidence="17">
    <location>
        <begin position="60"/>
        <end position="173"/>
    </location>
</feature>
<dbReference type="Pfam" id="PF05699">
    <property type="entry name" value="Dimer_Tnp_hAT"/>
    <property type="match status" value="1"/>
</dbReference>
<evidence type="ECO:0000256" key="6">
    <source>
        <dbReference type="ARBA" id="ARBA00022525"/>
    </source>
</evidence>
<dbReference type="CDD" id="cd13849">
    <property type="entry name" value="CuRO_1_LCC_plant"/>
    <property type="match status" value="1"/>
</dbReference>
<dbReference type="InterPro" id="IPR002355">
    <property type="entry name" value="Cu_oxidase_Cu_BS"/>
</dbReference>
<keyword evidence="8 13" id="KW-0677">Repeat</keyword>
<evidence type="ECO:0000259" key="14">
    <source>
        <dbReference type="Pfam" id="PF00394"/>
    </source>
</evidence>
<evidence type="ECO:0000313" key="19">
    <source>
        <dbReference type="Proteomes" id="UP000030645"/>
    </source>
</evidence>
<accession>W9RKZ8</accession>
<feature type="domain" description="Plastocyanin-like" evidence="14">
    <location>
        <begin position="185"/>
        <end position="335"/>
    </location>
</feature>
<dbReference type="InterPro" id="IPR011706">
    <property type="entry name" value="Cu-oxidase_C"/>
</dbReference>
<dbReference type="InterPro" id="IPR001117">
    <property type="entry name" value="Cu-oxidase_2nd"/>
</dbReference>
<dbReference type="EC" id="1.10.3.2" evidence="4 13"/>
<dbReference type="PANTHER" id="PTHR11709">
    <property type="entry name" value="MULTI-COPPER OXIDASE"/>
    <property type="match status" value="1"/>
</dbReference>
<evidence type="ECO:0000256" key="1">
    <source>
        <dbReference type="ARBA" id="ARBA00000349"/>
    </source>
</evidence>
<keyword evidence="6 13" id="KW-0964">Secreted</keyword>